<proteinExistence type="predicted"/>
<keyword evidence="2" id="KW-1185">Reference proteome</keyword>
<dbReference type="AlphaFoldDB" id="A0AA38WD83"/>
<name>A0AA38WD83_9ASTR</name>
<dbReference type="Proteomes" id="UP001172457">
    <property type="component" value="Chromosome 6"/>
</dbReference>
<gene>
    <name evidence="1" type="ORF">OSB04_025591</name>
</gene>
<comment type="caution">
    <text evidence="1">The sequence shown here is derived from an EMBL/GenBank/DDBJ whole genome shotgun (WGS) entry which is preliminary data.</text>
</comment>
<sequence length="102" mass="12121">MTFGYFRISYNYSHNERRPLKEGCEMRELTNIHSLCQVVQLMDDDEGNWNWELDSTTRYSLASIRRAINDMGLRRCGPPTCWNYFVPTKIHVSNRSVTIEKR</sequence>
<dbReference type="EMBL" id="JARYMX010000006">
    <property type="protein sequence ID" value="KAJ9545884.1"/>
    <property type="molecule type" value="Genomic_DNA"/>
</dbReference>
<evidence type="ECO:0000313" key="2">
    <source>
        <dbReference type="Proteomes" id="UP001172457"/>
    </source>
</evidence>
<reference evidence="1" key="1">
    <citation type="submission" date="2023-03" db="EMBL/GenBank/DDBJ databases">
        <title>Chromosome-scale reference genome and RAD-based genetic map of yellow starthistle (Centaurea solstitialis) reveal putative structural variation and QTLs associated with invader traits.</title>
        <authorList>
            <person name="Reatini B."/>
            <person name="Cang F.A."/>
            <person name="Jiang Q."/>
            <person name="Mckibben M.T.W."/>
            <person name="Barker M.S."/>
            <person name="Rieseberg L.H."/>
            <person name="Dlugosch K.M."/>
        </authorList>
    </citation>
    <scope>NUCLEOTIDE SEQUENCE</scope>
    <source>
        <strain evidence="1">CAN-66</strain>
        <tissue evidence="1">Leaf</tissue>
    </source>
</reference>
<accession>A0AA38WD83</accession>
<protein>
    <submittedName>
        <fullName evidence="1">Uncharacterized protein</fullName>
    </submittedName>
</protein>
<organism evidence="1 2">
    <name type="scientific">Centaurea solstitialis</name>
    <name type="common">yellow star-thistle</name>
    <dbReference type="NCBI Taxonomy" id="347529"/>
    <lineage>
        <taxon>Eukaryota</taxon>
        <taxon>Viridiplantae</taxon>
        <taxon>Streptophyta</taxon>
        <taxon>Embryophyta</taxon>
        <taxon>Tracheophyta</taxon>
        <taxon>Spermatophyta</taxon>
        <taxon>Magnoliopsida</taxon>
        <taxon>eudicotyledons</taxon>
        <taxon>Gunneridae</taxon>
        <taxon>Pentapetalae</taxon>
        <taxon>asterids</taxon>
        <taxon>campanulids</taxon>
        <taxon>Asterales</taxon>
        <taxon>Asteraceae</taxon>
        <taxon>Carduoideae</taxon>
        <taxon>Cardueae</taxon>
        <taxon>Centaureinae</taxon>
        <taxon>Centaurea</taxon>
    </lineage>
</organism>
<evidence type="ECO:0000313" key="1">
    <source>
        <dbReference type="EMBL" id="KAJ9545884.1"/>
    </source>
</evidence>